<dbReference type="AlphaFoldDB" id="Q7XMH6"/>
<dbReference type="EMBL" id="AL662944">
    <property type="protein sequence ID" value="CAE04624.3"/>
    <property type="molecule type" value="Genomic_DNA"/>
</dbReference>
<dbReference type="Proteomes" id="UP000000763">
    <property type="component" value="Chromosome 4"/>
</dbReference>
<evidence type="ECO:0000313" key="2">
    <source>
        <dbReference type="Proteomes" id="UP000000763"/>
    </source>
</evidence>
<protein>
    <submittedName>
        <fullName evidence="1">OSJNBa0028I23.6 protein</fullName>
    </submittedName>
</protein>
<reference evidence="2" key="1">
    <citation type="journal article" date="2005" name="Nature">
        <title>The map-based sequence of the rice genome.</title>
        <authorList>
            <consortium name="International rice genome sequencing project (IRGSP)"/>
            <person name="Matsumoto T."/>
            <person name="Wu J."/>
            <person name="Kanamori H."/>
            <person name="Katayose Y."/>
            <person name="Fujisawa M."/>
            <person name="Namiki N."/>
            <person name="Mizuno H."/>
            <person name="Yamamoto K."/>
            <person name="Antonio B.A."/>
            <person name="Baba T."/>
            <person name="Sakata K."/>
            <person name="Nagamura Y."/>
            <person name="Aoki H."/>
            <person name="Arikawa K."/>
            <person name="Arita K."/>
            <person name="Bito T."/>
            <person name="Chiden Y."/>
            <person name="Fujitsuka N."/>
            <person name="Fukunaka R."/>
            <person name="Hamada M."/>
            <person name="Harada C."/>
            <person name="Hayashi A."/>
            <person name="Hijishita S."/>
            <person name="Honda M."/>
            <person name="Hosokawa S."/>
            <person name="Ichikawa Y."/>
            <person name="Idonuma A."/>
            <person name="Iijima M."/>
            <person name="Ikeda M."/>
            <person name="Ikeno M."/>
            <person name="Ito K."/>
            <person name="Ito S."/>
            <person name="Ito T."/>
            <person name="Ito Y."/>
            <person name="Ito Y."/>
            <person name="Iwabuchi A."/>
            <person name="Kamiya K."/>
            <person name="Karasawa W."/>
            <person name="Kurita K."/>
            <person name="Katagiri S."/>
            <person name="Kikuta A."/>
            <person name="Kobayashi H."/>
            <person name="Kobayashi N."/>
            <person name="Machita K."/>
            <person name="Maehara T."/>
            <person name="Masukawa M."/>
            <person name="Mizubayashi T."/>
            <person name="Mukai Y."/>
            <person name="Nagasaki H."/>
            <person name="Nagata Y."/>
            <person name="Naito S."/>
            <person name="Nakashima M."/>
            <person name="Nakama Y."/>
            <person name="Nakamichi Y."/>
            <person name="Nakamura M."/>
            <person name="Meguro A."/>
            <person name="Negishi M."/>
            <person name="Ohta I."/>
            <person name="Ohta T."/>
            <person name="Okamoto M."/>
            <person name="Ono N."/>
            <person name="Saji S."/>
            <person name="Sakaguchi M."/>
            <person name="Sakai K."/>
            <person name="Shibata M."/>
            <person name="Shimokawa T."/>
            <person name="Song J."/>
            <person name="Takazaki Y."/>
            <person name="Terasawa K."/>
            <person name="Tsugane M."/>
            <person name="Tsuji K."/>
            <person name="Ueda S."/>
            <person name="Waki K."/>
            <person name="Yamagata H."/>
            <person name="Yamamoto M."/>
            <person name="Yamamoto S."/>
            <person name="Yamane H."/>
            <person name="Yoshiki S."/>
            <person name="Yoshihara R."/>
            <person name="Yukawa K."/>
            <person name="Zhong H."/>
            <person name="Yano M."/>
            <person name="Yuan Q."/>
            <person name="Ouyang S."/>
            <person name="Liu J."/>
            <person name="Jones K.M."/>
            <person name="Gansberger K."/>
            <person name="Moffat K."/>
            <person name="Hill J."/>
            <person name="Bera J."/>
            <person name="Fadrosh D."/>
            <person name="Jin S."/>
            <person name="Johri S."/>
            <person name="Kim M."/>
            <person name="Overton L."/>
            <person name="Reardon M."/>
            <person name="Tsitrin T."/>
            <person name="Vuong H."/>
            <person name="Weaver B."/>
            <person name="Ciecko A."/>
            <person name="Tallon L."/>
            <person name="Jackson J."/>
            <person name="Pai G."/>
            <person name="Aken S.V."/>
            <person name="Utterback T."/>
            <person name="Reidmuller S."/>
            <person name="Feldblyum T."/>
            <person name="Hsiao J."/>
            <person name="Zismann V."/>
            <person name="Iobst S."/>
            <person name="de Vazeille A.R."/>
            <person name="Buell C.R."/>
            <person name="Ying K."/>
            <person name="Li Y."/>
            <person name="Lu T."/>
            <person name="Huang Y."/>
            <person name="Zhao Q."/>
            <person name="Feng Q."/>
            <person name="Zhang L."/>
            <person name="Zhu J."/>
            <person name="Weng Q."/>
            <person name="Mu J."/>
            <person name="Lu Y."/>
            <person name="Fan D."/>
            <person name="Liu Y."/>
            <person name="Guan J."/>
            <person name="Zhang Y."/>
            <person name="Yu S."/>
            <person name="Liu X."/>
            <person name="Zhang Y."/>
            <person name="Hong G."/>
            <person name="Han B."/>
            <person name="Choisne N."/>
            <person name="Demange N."/>
            <person name="Orjeda G."/>
            <person name="Samain S."/>
            <person name="Cattolico L."/>
            <person name="Pelletier E."/>
            <person name="Couloux A."/>
            <person name="Segurens B."/>
            <person name="Wincker P."/>
            <person name="D'Hont A."/>
            <person name="Scarpelli C."/>
            <person name="Weissenbach J."/>
            <person name="Salanoubat M."/>
            <person name="Quetier F."/>
            <person name="Yu Y."/>
            <person name="Kim H.R."/>
            <person name="Rambo T."/>
            <person name="Currie J."/>
            <person name="Collura K."/>
            <person name="Luo M."/>
            <person name="Yang T."/>
            <person name="Ammiraju J.S.S."/>
            <person name="Engler F."/>
            <person name="Soderlund C."/>
            <person name="Wing R.A."/>
            <person name="Palmer L.E."/>
            <person name="de la Bastide M."/>
            <person name="Spiegel L."/>
            <person name="Nascimento L."/>
            <person name="Zutavern T."/>
            <person name="O'Shaughnessy A."/>
            <person name="Dike S."/>
            <person name="Dedhia N."/>
            <person name="Preston R."/>
            <person name="Balija V."/>
            <person name="McCombie W.R."/>
            <person name="Chow T."/>
            <person name="Chen H."/>
            <person name="Chung M."/>
            <person name="Chen C."/>
            <person name="Shaw J."/>
            <person name="Wu H."/>
            <person name="Hsiao K."/>
            <person name="Chao Y."/>
            <person name="Chu M."/>
            <person name="Cheng C."/>
            <person name="Hour A."/>
            <person name="Lee P."/>
            <person name="Lin S."/>
            <person name="Lin Y."/>
            <person name="Liou J."/>
            <person name="Liu S."/>
            <person name="Hsing Y."/>
            <person name="Raghuvanshi S."/>
            <person name="Mohanty A."/>
            <person name="Bharti A.K."/>
            <person name="Gaur A."/>
            <person name="Gupta V."/>
            <person name="Kumar D."/>
            <person name="Ravi V."/>
            <person name="Vij S."/>
            <person name="Kapur A."/>
            <person name="Khurana P."/>
            <person name="Khurana P."/>
            <person name="Khurana J.P."/>
            <person name="Tyagi A.K."/>
            <person name="Gaikwad K."/>
            <person name="Singh A."/>
            <person name="Dalal V."/>
            <person name="Srivastava S."/>
            <person name="Dixit A."/>
            <person name="Pal A.K."/>
            <person name="Ghazi I.A."/>
            <person name="Yadav M."/>
            <person name="Pandit A."/>
            <person name="Bhargava A."/>
            <person name="Sureshbabu K."/>
            <person name="Batra K."/>
            <person name="Sharma T.R."/>
            <person name="Mohapatra T."/>
            <person name="Singh N.K."/>
            <person name="Messing J."/>
            <person name="Nelson A.B."/>
            <person name="Fuks G."/>
            <person name="Kavchok S."/>
            <person name="Keizer G."/>
            <person name="Linton E."/>
            <person name="Llaca V."/>
            <person name="Song R."/>
            <person name="Tanyolac B."/>
            <person name="Young S."/>
            <person name="Ho-Il K."/>
            <person name="Hahn J.H."/>
            <person name="Sangsakoo G."/>
            <person name="Vanavichit A."/>
            <person name="de Mattos Luiz.A.T."/>
            <person name="Zimmer P.D."/>
            <person name="Malone G."/>
            <person name="Dellagostin O."/>
            <person name="de Oliveira A.C."/>
            <person name="Bevan M."/>
            <person name="Bancroft I."/>
            <person name="Minx P."/>
            <person name="Cordum H."/>
            <person name="Wilson R."/>
            <person name="Cheng Z."/>
            <person name="Jin W."/>
            <person name="Jiang J."/>
            <person name="Leong S.A."/>
            <person name="Iwama H."/>
            <person name="Gojobori T."/>
            <person name="Itoh T."/>
            <person name="Niimura Y."/>
            <person name="Fujii Y."/>
            <person name="Habara T."/>
            <person name="Sakai H."/>
            <person name="Sato Y."/>
            <person name="Wilson G."/>
            <person name="Kumar K."/>
            <person name="McCouch S."/>
            <person name="Juretic N."/>
            <person name="Hoen D."/>
            <person name="Wright S."/>
            <person name="Bruskiewich R."/>
            <person name="Bureau T."/>
            <person name="Miyao A."/>
            <person name="Hirochika H."/>
            <person name="Nishikawa T."/>
            <person name="Kadowaki K."/>
            <person name="Sugiura M."/>
            <person name="Burr B."/>
            <person name="Sasaki T."/>
        </authorList>
    </citation>
    <scope>NUCLEOTIDE SEQUENCE [LARGE SCALE GENOMIC DNA]</scope>
    <source>
        <strain evidence="2">cv. Nipponbare</strain>
    </source>
</reference>
<sequence length="35" mass="4098">MAIGEWKLEFRRNPSEADKNDLIELLDVRHDGESI</sequence>
<organism evidence="1 2">
    <name type="scientific">Oryza sativa subsp. japonica</name>
    <name type="common">Rice</name>
    <dbReference type="NCBI Taxonomy" id="39947"/>
    <lineage>
        <taxon>Eukaryota</taxon>
        <taxon>Viridiplantae</taxon>
        <taxon>Streptophyta</taxon>
        <taxon>Embryophyta</taxon>
        <taxon>Tracheophyta</taxon>
        <taxon>Spermatophyta</taxon>
        <taxon>Magnoliopsida</taxon>
        <taxon>Liliopsida</taxon>
        <taxon>Poales</taxon>
        <taxon>Poaceae</taxon>
        <taxon>BOP clade</taxon>
        <taxon>Oryzoideae</taxon>
        <taxon>Oryzeae</taxon>
        <taxon>Oryzinae</taxon>
        <taxon>Oryza</taxon>
        <taxon>Oryza sativa</taxon>
    </lineage>
</organism>
<gene>
    <name evidence="1" type="primary">OSJNBa0028I23.6</name>
</gene>
<evidence type="ECO:0000313" key="1">
    <source>
        <dbReference type="EMBL" id="CAE04624.3"/>
    </source>
</evidence>
<name>Q7XMH6_ORYSJ</name>
<reference evidence="2" key="2">
    <citation type="journal article" date="2008" name="Nucleic Acids Res.">
        <title>The rice annotation project database (RAP-DB): 2008 update.</title>
        <authorList>
            <consortium name="The rice annotation project (RAP)"/>
        </authorList>
    </citation>
    <scope>GENOME REANNOTATION</scope>
    <source>
        <strain evidence="2">cv. Nipponbare</strain>
    </source>
</reference>
<proteinExistence type="predicted"/>
<accession>Q7XMH6</accession>